<dbReference type="Proteomes" id="UP000076881">
    <property type="component" value="Unassembled WGS sequence"/>
</dbReference>
<dbReference type="InterPro" id="IPR007497">
    <property type="entry name" value="SIMPL/DUF541"/>
</dbReference>
<evidence type="ECO:0000313" key="1">
    <source>
        <dbReference type="EMBL" id="OAA69274.1"/>
    </source>
</evidence>
<dbReference type="Gene3D" id="3.30.70.2970">
    <property type="entry name" value="Protein of unknown function (DUF541), domain 2"/>
    <property type="match status" value="1"/>
</dbReference>
<dbReference type="OrthoDB" id="3335918at2759"/>
<dbReference type="EMBL" id="AZHF01000011">
    <property type="protein sequence ID" value="OAA69274.1"/>
    <property type="molecule type" value="Genomic_DNA"/>
</dbReference>
<name>A0A162LDZ4_CORDF</name>
<proteinExistence type="predicted"/>
<sequence length="233" mass="25122">MAIKIIVSGNGEIKRRPELGIINLRVHASGRDQARVSSDVRETVKMVQDQLRPLATASNNHDSSTPAVKEWSSGLLSTYSYEEQADSNRHGDGAESARVRTHQATVDISATFADFTCLTDFSTAMSSVAHAEVQNVDWVLTPETKLRLNSEVIGLACSSAQAKANAYAAALGRTSITPVEIDEVNDSIDAFGGTPRFYAMEASGANADDRERLLCVPQDVSLSVTCKATFQIE</sequence>
<evidence type="ECO:0008006" key="3">
    <source>
        <dbReference type="Google" id="ProtNLM"/>
    </source>
</evidence>
<dbReference type="InterPro" id="IPR052022">
    <property type="entry name" value="26kDa_periplasmic_antigen"/>
</dbReference>
<gene>
    <name evidence="1" type="ORF">LEL_10150</name>
</gene>
<comment type="caution">
    <text evidence="1">The sequence shown here is derived from an EMBL/GenBank/DDBJ whole genome shotgun (WGS) entry which is preliminary data.</text>
</comment>
<evidence type="ECO:0000313" key="2">
    <source>
        <dbReference type="Proteomes" id="UP000076881"/>
    </source>
</evidence>
<protein>
    <recommendedName>
        <fullName evidence="3">SIMPL domain-containing protein</fullName>
    </recommendedName>
</protein>
<dbReference type="AlphaFoldDB" id="A0A162LDZ4"/>
<organism evidence="1 2">
    <name type="scientific">Akanthomyces lecanii RCEF 1005</name>
    <dbReference type="NCBI Taxonomy" id="1081108"/>
    <lineage>
        <taxon>Eukaryota</taxon>
        <taxon>Fungi</taxon>
        <taxon>Dikarya</taxon>
        <taxon>Ascomycota</taxon>
        <taxon>Pezizomycotina</taxon>
        <taxon>Sordariomycetes</taxon>
        <taxon>Hypocreomycetidae</taxon>
        <taxon>Hypocreales</taxon>
        <taxon>Cordycipitaceae</taxon>
        <taxon>Akanthomyces</taxon>
        <taxon>Cordyceps confragosa</taxon>
    </lineage>
</organism>
<dbReference type="PANTHER" id="PTHR34387">
    <property type="entry name" value="SLR1258 PROTEIN"/>
    <property type="match status" value="1"/>
</dbReference>
<dbReference type="PANTHER" id="PTHR34387:SF2">
    <property type="entry name" value="SLR1258 PROTEIN"/>
    <property type="match status" value="1"/>
</dbReference>
<reference evidence="1 2" key="1">
    <citation type="journal article" date="2016" name="Genome Biol. Evol.">
        <title>Divergent and convergent evolution of fungal pathogenicity.</title>
        <authorList>
            <person name="Shang Y."/>
            <person name="Xiao G."/>
            <person name="Zheng P."/>
            <person name="Cen K."/>
            <person name="Zhan S."/>
            <person name="Wang C."/>
        </authorList>
    </citation>
    <scope>NUCLEOTIDE SEQUENCE [LARGE SCALE GENOMIC DNA]</scope>
    <source>
        <strain evidence="1 2">RCEF 1005</strain>
    </source>
</reference>
<keyword evidence="2" id="KW-1185">Reference proteome</keyword>
<dbReference type="GO" id="GO:0006974">
    <property type="term" value="P:DNA damage response"/>
    <property type="evidence" value="ECO:0007669"/>
    <property type="project" value="TreeGrafter"/>
</dbReference>
<dbReference type="Gene3D" id="3.30.110.170">
    <property type="entry name" value="Protein of unknown function (DUF541), domain 1"/>
    <property type="match status" value="1"/>
</dbReference>
<accession>A0A162LDZ4</accession>
<dbReference type="Pfam" id="PF04402">
    <property type="entry name" value="SIMPL"/>
    <property type="match status" value="1"/>
</dbReference>